<sequence length="496" mass="54332">METSSGKSSGMDPIADTTSFDVVIIGAGIVGAAAFRELCKYDLKVLLLDSLHDVGGDASRANSAILHGGFDPQPGTLMSIFNKQGVQLWFQWAQDLSIDVEWTGSLVLAFNDADIAEITRLYHNGKKVRVPVKFLGRDETLKREPVVNPEVRASLYAPVSGIIDPFQAVIGLVGNGLKNGGQLMLDTEVTNLRKSPDGYITVQTNHGELRTKVVVNAAGLNAHHIMHMAGEDWFSIHPRRGQYFILDKNVGNLVRHVVFRAPTPKGKGVLVSRTTHGNLLIGPTAEDLTEPDRRTTAEGLAEVLEGAKHLVPFPYERYAIAQYAGLRAIGSVDDFVVQHSKTMEGLVNAAGIKSPGLTAAPGIAQELVKLVADLLPLEEKKNFDPYFEFPPILRELPFADREKLIDEDPAYGHMVCRCELVTEGEIKSVLKMQPAASDLDGIKRRVRATAGRCQGGFCTPRIIDILSRELNLSYDQITKFGRNSKLIYGDNRRGDE</sequence>
<reference evidence="4" key="1">
    <citation type="submission" date="2008-08" db="EMBL/GenBank/DDBJ databases">
        <title>The complete genome sequence of Coprothermobacter proteolyticus strain ATCC 5245 / DSM 5265 / BT.</title>
        <authorList>
            <person name="Dodson R.J."/>
            <person name="Durkin A.S."/>
            <person name="Wu M."/>
            <person name="Eisen J."/>
            <person name="Sutton G."/>
        </authorList>
    </citation>
    <scope>NUCLEOTIDE SEQUENCE [LARGE SCALE GENOMIC DNA]</scope>
    <source>
        <strain evidence="4">ATCC 35245 / DSM 5265 / OCM 4 / BT</strain>
    </source>
</reference>
<dbReference type="InterPro" id="IPR052745">
    <property type="entry name" value="G3P_Oxidase/Oxidoreductase"/>
</dbReference>
<dbReference type="eggNOG" id="COG0579">
    <property type="taxonomic scope" value="Bacteria"/>
</dbReference>
<dbReference type="OrthoDB" id="9801699at2"/>
<dbReference type="SUPFAM" id="SSF54373">
    <property type="entry name" value="FAD-linked reductases, C-terminal domain"/>
    <property type="match status" value="1"/>
</dbReference>
<reference evidence="3 4" key="2">
    <citation type="journal article" date="2014" name="Genome Announc.">
        <title>Complete Genome Sequence of Coprothermobacter proteolyticus DSM 5265.</title>
        <authorList>
            <person name="Alexiev A."/>
            <person name="Coil D.A."/>
            <person name="Badger J.H."/>
            <person name="Enticknap J."/>
            <person name="Ward N."/>
            <person name="Robb F.T."/>
            <person name="Eisen J.A."/>
        </authorList>
    </citation>
    <scope>NUCLEOTIDE SEQUENCE [LARGE SCALE GENOMIC DNA]</scope>
    <source>
        <strain evidence="4">ATCC 35245 / DSM 5265 / OCM 4 / BT</strain>
    </source>
</reference>
<dbReference type="EC" id="1.1.5.3" evidence="3"/>
<dbReference type="EMBL" id="CP001145">
    <property type="protein sequence ID" value="ACI17699.1"/>
    <property type="molecule type" value="Genomic_DNA"/>
</dbReference>
<dbReference type="Gene3D" id="1.10.10.1100">
    <property type="entry name" value="BFD-like [2Fe-2S]-binding domain"/>
    <property type="match status" value="1"/>
</dbReference>
<dbReference type="Pfam" id="PF01266">
    <property type="entry name" value="DAO"/>
    <property type="match status" value="1"/>
</dbReference>
<feature type="domain" description="BFD-like [2Fe-2S]-binding" evidence="2">
    <location>
        <begin position="414"/>
        <end position="467"/>
    </location>
</feature>
<dbReference type="InterPro" id="IPR007419">
    <property type="entry name" value="BFD-like_2Fe2S-bd_dom"/>
</dbReference>
<dbReference type="Gene3D" id="3.30.9.10">
    <property type="entry name" value="D-Amino Acid Oxidase, subunit A, domain 2"/>
    <property type="match status" value="1"/>
</dbReference>
<evidence type="ECO:0000259" key="1">
    <source>
        <dbReference type="Pfam" id="PF01266"/>
    </source>
</evidence>
<dbReference type="InterPro" id="IPR041854">
    <property type="entry name" value="BFD-like_2Fe2S-bd_dom_sf"/>
</dbReference>
<dbReference type="STRING" id="309798.COPRO5265_0270"/>
<evidence type="ECO:0000313" key="3">
    <source>
        <dbReference type="EMBL" id="ACI17699.1"/>
    </source>
</evidence>
<name>B5Y791_COPPD</name>
<evidence type="ECO:0000313" key="4">
    <source>
        <dbReference type="Proteomes" id="UP000001732"/>
    </source>
</evidence>
<proteinExistence type="predicted"/>
<dbReference type="InterPro" id="IPR006076">
    <property type="entry name" value="FAD-dep_OxRdtase"/>
</dbReference>
<evidence type="ECO:0000259" key="2">
    <source>
        <dbReference type="Pfam" id="PF04324"/>
    </source>
</evidence>
<dbReference type="CDD" id="cd19946">
    <property type="entry name" value="GlpA-like_Fer2_BFD-like"/>
    <property type="match status" value="1"/>
</dbReference>
<dbReference type="InterPro" id="IPR036188">
    <property type="entry name" value="FAD/NAD-bd_sf"/>
</dbReference>
<gene>
    <name evidence="3" type="ordered locus">COPRO5265_0270</name>
</gene>
<dbReference type="KEGG" id="cpo:COPRO5265_0270"/>
<keyword evidence="3" id="KW-0560">Oxidoreductase</keyword>
<organism evidence="3 4">
    <name type="scientific">Coprothermobacter proteolyticus (strain ATCC 35245 / DSM 5265 / OCM 4 / BT)</name>
    <dbReference type="NCBI Taxonomy" id="309798"/>
    <lineage>
        <taxon>Bacteria</taxon>
        <taxon>Pseudomonadati</taxon>
        <taxon>Coprothermobacterota</taxon>
        <taxon>Coprothermobacteria</taxon>
        <taxon>Coprothermobacterales</taxon>
        <taxon>Coprothermobacteraceae</taxon>
        <taxon>Coprothermobacter</taxon>
    </lineage>
</organism>
<dbReference type="Gene3D" id="3.50.50.60">
    <property type="entry name" value="FAD/NAD(P)-binding domain"/>
    <property type="match status" value="1"/>
</dbReference>
<dbReference type="AlphaFoldDB" id="B5Y791"/>
<dbReference type="PANTHER" id="PTHR42720:SF1">
    <property type="entry name" value="GLYCEROL 3-PHOSPHATE OXIDASE"/>
    <property type="match status" value="1"/>
</dbReference>
<feature type="domain" description="FAD dependent oxidoreductase" evidence="1">
    <location>
        <begin position="21"/>
        <end position="369"/>
    </location>
</feature>
<dbReference type="PANTHER" id="PTHR42720">
    <property type="entry name" value="GLYCEROL-3-PHOSPHATE DEHYDROGENASE"/>
    <property type="match status" value="1"/>
</dbReference>
<keyword evidence="4" id="KW-1185">Reference proteome</keyword>
<accession>B5Y791</accession>
<dbReference type="SUPFAM" id="SSF51905">
    <property type="entry name" value="FAD/NAD(P)-binding domain"/>
    <property type="match status" value="1"/>
</dbReference>
<protein>
    <submittedName>
        <fullName evidence="3">Glycerol-3-phosphate dehydrogenase</fullName>
        <ecNumber evidence="3">1.1.5.3</ecNumber>
    </submittedName>
</protein>
<dbReference type="Proteomes" id="UP000001732">
    <property type="component" value="Chromosome"/>
</dbReference>
<dbReference type="RefSeq" id="WP_012544351.1">
    <property type="nucleotide sequence ID" value="NC_011295.1"/>
</dbReference>
<dbReference type="GO" id="GO:0004368">
    <property type="term" value="F:glycerol-3-phosphate dehydrogenase (quinone) activity"/>
    <property type="evidence" value="ECO:0007669"/>
    <property type="project" value="UniProtKB-EC"/>
</dbReference>
<dbReference type="Pfam" id="PF04324">
    <property type="entry name" value="Fer2_BFD"/>
    <property type="match status" value="1"/>
</dbReference>